<dbReference type="Proteomes" id="UP000003231">
    <property type="component" value="Unassembled WGS sequence"/>
</dbReference>
<gene>
    <name evidence="1" type="ORF">YPPY08_3490</name>
</gene>
<dbReference type="AlphaFoldDB" id="A0AB72ZFK0"/>
<name>A0AB72ZFK0_YERPE</name>
<comment type="caution">
    <text evidence="1">The sequence shown here is derived from an EMBL/GenBank/DDBJ whole genome shotgun (WGS) entry which is preliminary data.</text>
</comment>
<dbReference type="EMBL" id="AKRT01000386">
    <property type="protein sequence ID" value="EIR15653.1"/>
    <property type="molecule type" value="Genomic_DNA"/>
</dbReference>
<reference evidence="1 2" key="1">
    <citation type="submission" date="2012-05" db="EMBL/GenBank/DDBJ databases">
        <title>Genome sequence of Yersinia Pestis PY-08.</title>
        <authorList>
            <person name="Santana-Cruz I."/>
            <person name="Sengamalay N."/>
            <person name="McCracken C."/>
            <person name="Daugherty S.C."/>
            <person name="Maroo A."/>
            <person name="Vara P.G."/>
            <person name="Tallon L.J."/>
            <person name="Sadzewicz L."/>
            <person name="Vinetz J.M."/>
            <person name="Cespedes Zambrano M.J."/>
            <person name="Fraser-Liggett C.M."/>
            <person name="Tettelin H."/>
        </authorList>
    </citation>
    <scope>NUCLEOTIDE SEQUENCE [LARGE SCALE GENOMIC DNA]</scope>
    <source>
        <strain evidence="1 2">PY-08</strain>
    </source>
</reference>
<protein>
    <submittedName>
        <fullName evidence="1">Uncharacterized protein</fullName>
    </submittedName>
</protein>
<evidence type="ECO:0000313" key="2">
    <source>
        <dbReference type="Proteomes" id="UP000003231"/>
    </source>
</evidence>
<accession>A0AB72ZFK0</accession>
<proteinExistence type="predicted"/>
<evidence type="ECO:0000313" key="1">
    <source>
        <dbReference type="EMBL" id="EIR15653.1"/>
    </source>
</evidence>
<organism evidence="1 2">
    <name type="scientific">Yersinia pestis PY-08</name>
    <dbReference type="NCBI Taxonomy" id="992134"/>
    <lineage>
        <taxon>Bacteria</taxon>
        <taxon>Pseudomonadati</taxon>
        <taxon>Pseudomonadota</taxon>
        <taxon>Gammaproteobacteria</taxon>
        <taxon>Enterobacterales</taxon>
        <taxon>Yersiniaceae</taxon>
        <taxon>Yersinia</taxon>
    </lineage>
</organism>
<sequence>MYDETAKIFAVADGKEKVSGIGYPAPTTGLSLMGDRVLTYQLGLFFKKIA</sequence>